<sequence>MHIDTRQFPLVWMSASGASNWESEFNKLLLQGERFVLLTREIPARDKESDNASRKQLALWLKVNRDQLKHVCAGSIVVVGSQAIALPLQAVLGPLSKAFGYPIRAVAERHLDAEISSLLKRRLD</sequence>
<dbReference type="AlphaFoldDB" id="V8QY27"/>
<dbReference type="PATRIC" id="fig|1424334.3.peg.330"/>
<gene>
    <name evidence="1" type="ORF">W822_01675</name>
</gene>
<dbReference type="STRING" id="1424334.W822_01675"/>
<dbReference type="Proteomes" id="UP000018733">
    <property type="component" value="Unassembled WGS sequence"/>
</dbReference>
<name>V8QY27_9BURK</name>
<organism evidence="1 2">
    <name type="scientific">Advenella kashmirensis W13003</name>
    <dbReference type="NCBI Taxonomy" id="1424334"/>
    <lineage>
        <taxon>Bacteria</taxon>
        <taxon>Pseudomonadati</taxon>
        <taxon>Pseudomonadota</taxon>
        <taxon>Betaproteobacteria</taxon>
        <taxon>Burkholderiales</taxon>
        <taxon>Alcaligenaceae</taxon>
    </lineage>
</organism>
<dbReference type="GO" id="GO:0016740">
    <property type="term" value="F:transferase activity"/>
    <property type="evidence" value="ECO:0007669"/>
    <property type="project" value="UniProtKB-KW"/>
</dbReference>
<proteinExistence type="predicted"/>
<reference evidence="1 2" key="1">
    <citation type="journal article" date="2014" name="Genome Announc.">
        <title>Draft Genome Sequence of Advenella kashmirensis Strain W13003, a Polycyclic Aromatic Hydrocarbon-Degrading Bacterium.</title>
        <authorList>
            <person name="Wang X."/>
            <person name="Jin D."/>
            <person name="Zhou L."/>
            <person name="Wu L."/>
            <person name="An W."/>
            <person name="Zhao L."/>
        </authorList>
    </citation>
    <scope>NUCLEOTIDE SEQUENCE [LARGE SCALE GENOMIC DNA]</scope>
    <source>
        <strain evidence="1 2">W13003</strain>
    </source>
</reference>
<evidence type="ECO:0000313" key="2">
    <source>
        <dbReference type="Proteomes" id="UP000018733"/>
    </source>
</evidence>
<accession>V8QY27</accession>
<dbReference type="EMBL" id="AYXT01000001">
    <property type="protein sequence ID" value="ETF03929.1"/>
    <property type="molecule type" value="Genomic_DNA"/>
</dbReference>
<keyword evidence="1" id="KW-0808">Transferase</keyword>
<dbReference type="OrthoDB" id="8905727at2"/>
<comment type="caution">
    <text evidence="1">The sequence shown here is derived from an EMBL/GenBank/DDBJ whole genome shotgun (WGS) entry which is preliminary data.</text>
</comment>
<dbReference type="RefSeq" id="WP_024003403.1">
    <property type="nucleotide sequence ID" value="NZ_KI650979.1"/>
</dbReference>
<keyword evidence="2" id="KW-1185">Reference proteome</keyword>
<dbReference type="HOGENOM" id="CLU_135506_0_1_4"/>
<protein>
    <submittedName>
        <fullName evidence="1">ATP:cob(I)alamin adenosyltransferase</fullName>
    </submittedName>
</protein>
<dbReference type="eggNOG" id="ENOG50320WP">
    <property type="taxonomic scope" value="Bacteria"/>
</dbReference>
<evidence type="ECO:0000313" key="1">
    <source>
        <dbReference type="EMBL" id="ETF03929.1"/>
    </source>
</evidence>